<protein>
    <submittedName>
        <fullName evidence="7">IS4 family transposase</fullName>
    </submittedName>
</protein>
<dbReference type="RefSeq" id="WP_160775595.1">
    <property type="nucleotide sequence ID" value="NZ_WUMV01000003.1"/>
</dbReference>
<comment type="caution">
    <text evidence="7">The sequence shown here is derived from an EMBL/GenBank/DDBJ whole genome shotgun (WGS) entry which is preliminary data.</text>
</comment>
<evidence type="ECO:0000256" key="4">
    <source>
        <dbReference type="ARBA" id="ARBA00023172"/>
    </source>
</evidence>
<dbReference type="SUPFAM" id="SSF53098">
    <property type="entry name" value="Ribonuclease H-like"/>
    <property type="match status" value="1"/>
</dbReference>
<dbReference type="NCBIfam" id="NF033592">
    <property type="entry name" value="transpos_IS4_1"/>
    <property type="match status" value="1"/>
</dbReference>
<dbReference type="GO" id="GO:0004803">
    <property type="term" value="F:transposase activity"/>
    <property type="evidence" value="ECO:0007669"/>
    <property type="project" value="InterPro"/>
</dbReference>
<dbReference type="EMBL" id="WUMV01000003">
    <property type="protein sequence ID" value="MXN65412.1"/>
    <property type="molecule type" value="Genomic_DNA"/>
</dbReference>
<dbReference type="PANTHER" id="PTHR33258">
    <property type="entry name" value="TRANSPOSASE INSL FOR INSERTION SEQUENCE ELEMENT IS186A-RELATED"/>
    <property type="match status" value="1"/>
</dbReference>
<dbReference type="InterPro" id="IPR047952">
    <property type="entry name" value="Transpos_IS4"/>
</dbReference>
<name>A0A7X3LUM1_9HYPH</name>
<proteinExistence type="inferred from homology"/>
<evidence type="ECO:0000256" key="3">
    <source>
        <dbReference type="ARBA" id="ARBA00023125"/>
    </source>
</evidence>
<feature type="domain" description="Transposase IS4-like" evidence="5">
    <location>
        <begin position="118"/>
        <end position="329"/>
    </location>
</feature>
<organism evidence="7 8">
    <name type="scientific">Stappia sediminis</name>
    <dbReference type="NCBI Taxonomy" id="2692190"/>
    <lineage>
        <taxon>Bacteria</taxon>
        <taxon>Pseudomonadati</taxon>
        <taxon>Pseudomonadota</taxon>
        <taxon>Alphaproteobacteria</taxon>
        <taxon>Hyphomicrobiales</taxon>
        <taxon>Stappiaceae</taxon>
        <taxon>Stappia</taxon>
    </lineage>
</organism>
<dbReference type="Pfam" id="PF01609">
    <property type="entry name" value="DDE_Tnp_1"/>
    <property type="match status" value="1"/>
</dbReference>
<reference evidence="7 8" key="1">
    <citation type="submission" date="2019-12" db="EMBL/GenBank/DDBJ databases">
        <authorList>
            <person name="Li M."/>
        </authorList>
    </citation>
    <scope>NUCLEOTIDE SEQUENCE [LARGE SCALE GENOMIC DNA]</scope>
    <source>
        <strain evidence="7 8">GBMRC 2046</strain>
    </source>
</reference>
<sequence length="382" mass="43042">MRHHNSVFHGLQKHIPWARFNALVERYGADRRVRRLSTKSQFLALLYGQLSGAASLRELESVLASHQTGLYHVGARAPSRSTLADANARRPADLYGDLFALMVAQAGAGLRRKMRNAVRILDATKIKLTGLSDGWARFSDQLTAAKLHVIYDPDAGLPLSARTTAVTVNDITPAKQLTCEPGATYIFDLAYYDYAWWAGLHAAGCRFVTRFKTNTRLEETARLATAPGSNVLSDRIGLLPRRLAYARKNPMSDPVREIVVRIKTGKTLRLLTNDLDAPADEIAELYKTRWQIELFFKWIKQNLKIKRFLGTSQNAIRIQLYVALIAFVLIRMAHRAQTAIASPLTLLRLIRANLMHRKDIDALDKPPRNPKLDHRQIEFCGI</sequence>
<dbReference type="AlphaFoldDB" id="A0A7X3LUM1"/>
<evidence type="ECO:0000256" key="2">
    <source>
        <dbReference type="ARBA" id="ARBA00022578"/>
    </source>
</evidence>
<gene>
    <name evidence="7" type="ORF">GR183_10915</name>
</gene>
<accession>A0A7X3LUM1</accession>
<evidence type="ECO:0000259" key="6">
    <source>
        <dbReference type="Pfam" id="PF14294"/>
    </source>
</evidence>
<keyword evidence="3" id="KW-0238">DNA-binding</keyword>
<dbReference type="PANTHER" id="PTHR33258:SF1">
    <property type="entry name" value="TRANSPOSASE INSL FOR INSERTION SEQUENCE ELEMENT IS186A-RELATED"/>
    <property type="match status" value="1"/>
</dbReference>
<dbReference type="Proteomes" id="UP000433101">
    <property type="component" value="Unassembled WGS sequence"/>
</dbReference>
<evidence type="ECO:0000313" key="7">
    <source>
        <dbReference type="EMBL" id="MXN65412.1"/>
    </source>
</evidence>
<dbReference type="GO" id="GO:0003677">
    <property type="term" value="F:DNA binding"/>
    <property type="evidence" value="ECO:0007669"/>
    <property type="project" value="UniProtKB-KW"/>
</dbReference>
<dbReference type="Gene3D" id="3.90.350.10">
    <property type="entry name" value="Transposase Inhibitor Protein From Tn5, Chain A, domain 1"/>
    <property type="match status" value="1"/>
</dbReference>
<keyword evidence="4" id="KW-0233">DNA recombination</keyword>
<dbReference type="InterPro" id="IPR012337">
    <property type="entry name" value="RNaseH-like_sf"/>
</dbReference>
<dbReference type="InterPro" id="IPR002559">
    <property type="entry name" value="Transposase_11"/>
</dbReference>
<feature type="domain" description="DUF4372" evidence="6">
    <location>
        <begin position="3"/>
        <end position="76"/>
    </location>
</feature>
<keyword evidence="2" id="KW-0815">Transposition</keyword>
<evidence type="ECO:0000313" key="8">
    <source>
        <dbReference type="Proteomes" id="UP000433101"/>
    </source>
</evidence>
<evidence type="ECO:0000259" key="5">
    <source>
        <dbReference type="Pfam" id="PF01609"/>
    </source>
</evidence>
<evidence type="ECO:0000256" key="1">
    <source>
        <dbReference type="ARBA" id="ARBA00010075"/>
    </source>
</evidence>
<dbReference type="Pfam" id="PF14294">
    <property type="entry name" value="DUF4372"/>
    <property type="match status" value="1"/>
</dbReference>
<comment type="similarity">
    <text evidence="1">Belongs to the transposase 11 family.</text>
</comment>
<dbReference type="GO" id="GO:0006313">
    <property type="term" value="P:DNA transposition"/>
    <property type="evidence" value="ECO:0007669"/>
    <property type="project" value="InterPro"/>
</dbReference>
<dbReference type="InterPro" id="IPR025399">
    <property type="entry name" value="DUF4372"/>
</dbReference>
<keyword evidence="8" id="KW-1185">Reference proteome</keyword>